<protein>
    <submittedName>
        <fullName evidence="1">Uncharacterized protein</fullName>
    </submittedName>
</protein>
<accession>A0AA36KUN2</accession>
<sequence>MYFYYCQNRKNPLRFTPFFRNSLKPIITSVNENSIKRGILWLSLHLV</sequence>
<dbReference type="AlphaFoldDB" id="A0AA36KUN2"/>
<proteinExistence type="predicted"/>
<dbReference type="EMBL" id="HG941718">
    <property type="protein sequence ID" value="CDN80593.1"/>
    <property type="molecule type" value="Genomic_DNA"/>
</dbReference>
<organism evidence="1 2">
    <name type="scientific">Escherichia coli O25b:H4-ST131</name>
    <dbReference type="NCBI Taxonomy" id="941322"/>
    <lineage>
        <taxon>Bacteria</taxon>
        <taxon>Pseudomonadati</taxon>
        <taxon>Pseudomonadota</taxon>
        <taxon>Gammaproteobacteria</taxon>
        <taxon>Enterobacterales</taxon>
        <taxon>Enterobacteriaceae</taxon>
        <taxon>Escherichia</taxon>
    </lineage>
</organism>
<dbReference type="Proteomes" id="UP000032727">
    <property type="component" value="Chromosome I"/>
</dbReference>
<name>A0AA36KUN2_ECOLX</name>
<dbReference type="KEGG" id="ecos:EC958_0349"/>
<reference evidence="1 2" key="1">
    <citation type="journal article" date="2014" name="PLoS ONE">
        <title>The complete genome sequence of Escherichia coli EC958: a high quality reference sequence for the globally disseminated multidrug resistant E. coli O25b:H4-ST131 clone.</title>
        <authorList>
            <person name="Forde B.M."/>
            <person name="Ben Zakour N.L."/>
            <person name="Stanton-Cook M."/>
            <person name="Phan M.D."/>
            <person name="Totsika M."/>
            <person name="Peters K.M."/>
            <person name="Chan K.G."/>
            <person name="Schembri M.A."/>
            <person name="Upton M."/>
            <person name="Beatson S.A."/>
        </authorList>
    </citation>
    <scope>NUCLEOTIDE SEQUENCE [LARGE SCALE GENOMIC DNA]</scope>
    <source>
        <strain evidence="1 2">EC958</strain>
    </source>
</reference>
<gene>
    <name evidence="1" type="ORF">EC958_0349</name>
</gene>
<evidence type="ECO:0000313" key="1">
    <source>
        <dbReference type="EMBL" id="CDN80593.1"/>
    </source>
</evidence>
<evidence type="ECO:0000313" key="2">
    <source>
        <dbReference type="Proteomes" id="UP000032727"/>
    </source>
</evidence>